<dbReference type="Gene3D" id="2.60.40.2030">
    <property type="match status" value="1"/>
</dbReference>
<reference evidence="1" key="1">
    <citation type="journal article" date="2014" name="Int. J. Syst. Evol. Microbiol.">
        <title>Complete genome sequence of Corynebacterium casei LMG S-19264T (=DSM 44701T), isolated from a smear-ripened cheese.</title>
        <authorList>
            <consortium name="US DOE Joint Genome Institute (JGI-PGF)"/>
            <person name="Walter F."/>
            <person name="Albersmeier A."/>
            <person name="Kalinowski J."/>
            <person name="Ruckert C."/>
        </authorList>
    </citation>
    <scope>NUCLEOTIDE SEQUENCE</scope>
    <source>
        <strain evidence="1">NBRC 108769</strain>
    </source>
</reference>
<dbReference type="SUPFAM" id="SSF49854">
    <property type="entry name" value="Spermadhesin, CUB domain"/>
    <property type="match status" value="1"/>
</dbReference>
<dbReference type="Proteomes" id="UP001156666">
    <property type="component" value="Unassembled WGS sequence"/>
</dbReference>
<name>A0AA37SPH6_9BACT</name>
<accession>A0AA37SPH6</accession>
<dbReference type="Gene3D" id="2.60.120.290">
    <property type="entry name" value="Spermadhesin, CUB domain"/>
    <property type="match status" value="1"/>
</dbReference>
<gene>
    <name evidence="1" type="ORF">GCM10007940_20190</name>
</gene>
<evidence type="ECO:0008006" key="3">
    <source>
        <dbReference type="Google" id="ProtNLM"/>
    </source>
</evidence>
<dbReference type="Pfam" id="PF13585">
    <property type="entry name" value="CHU_C"/>
    <property type="match status" value="1"/>
</dbReference>
<dbReference type="NCBIfam" id="NF038133">
    <property type="entry name" value="choice_anch_L"/>
    <property type="match status" value="1"/>
</dbReference>
<evidence type="ECO:0000313" key="2">
    <source>
        <dbReference type="Proteomes" id="UP001156666"/>
    </source>
</evidence>
<sequence>MKNLITIIALFLTATLYGQPVNDDCAGTINLGTAPVCQDIIYSNTGATASDIGSNNVPDCFINDPSRDVWFSFVADSELTDYVIQINGSDENGSPLTNIQAGLYRGFCPDNIFALNTCATSEAGESTLNFEVTNLTPNDLYYIRVDNFTGDEAAGDFTICVVTKSAEYTMLDDSTTDCEGILYDTGGANGNYSSNEDNVFTICPSVVNQCIAFNLEYYNIENGSDQFIFYDGPDTDSEIITSFSGFDFDDVNGNGGVCKTIYGSNCLTVRMITDGSIEMEGFKASWQCSDRKCETPRSINVNTGATAEALIESLSSSLVDIVVTNIDCADGAFGTFQAGDNSDLGLEKGILLTSGSAALAVGPNSSSETGAELITEGDEDLDALSKLLGTNLASTDACIIEVEATVNSNELNFEFLFGSEEYPEFETSEFNDIFALFIEGPGIEGLPELGGKKNLALIPGTNTAIEINSVNSESNWEYFRNNEGGKSTEYDGLIVGRNGNTKSLTASAQVIPCNTYNLKFAIADRVDFGWDSGVFISELTNTVPDLSLITSYGFDYLLEKCSDGQDQLVIQLNTAQENDLKFVPELGGTATLGVDYEIDLPDTIVIEAGQTLVTFPVTVFADDLNEGTETIEITFNNDFGCGEIEIVTLTIEIRESIEIELENGQDTVFVCSGIDYTLSASGATNYVWSPADNLSDPNIQNPVFENPQETTTFTVMGSIDPFTDPACAGTATVTIVPIEPEVSIVTDDDLRMCLGDSITVSIETNTNGMGITWDNADLGVLSPGSQTTVIKPTTTSIEPIPYIVFVELNGCVASDTLYLQVDEFIFPEVLVTDTMICEGYPLLLAEDPLSVGTKYQWTPSDNLSNDTIPNPILTPKEDQTYKLVATSYSGACADSTEINVTVQPNELTITPPDTVFLCFPDSIMLSTQGTSNGLNISWANSDIENISSMEGPEVLAKPTVSGYAIATMDFDGCIATDSTWIQVDSLPAMEFEIIQEKDMYCIGEVITIVSSGYNQTHFPNISFMWESAPGIVSDLDDRNLAIVAADTATFRRIATNGACMDTIEKEIFVLDPAVEVLVSDTSALCPFDPVQLMIETEHELEEIMWDPGMPDLTCDDCIDPIASVGSTTTFTVSMKADGCPTTAMGTVKILDAFLAINFSDNNVCPGSPVQLSIQANGEISNIKWSPASVLSCSDCPNPIATVDESTTFTVTVDVDGCEYSAQNTLQIDASIRPIQVTVSPNDTVPAGGEITLMADEQTSFGPNTTFEWFEEGSSLGVSSNPFTTTQDTGRTSYSVRIIDENGCTWEGNTFAVGAFPEFDLPNAFTPDNDEANDVFRLVQRSRAELDNWDVKKFAIYNRWGEKVFECEDIECALETGWNGRLPNDKLAPSDVYIYTIQIEIDNGDTIDYRGDVTLLRNQ</sequence>
<dbReference type="RefSeq" id="WP_235294113.1">
    <property type="nucleotide sequence ID" value="NZ_BSOH01000011.1"/>
</dbReference>
<organism evidence="1 2">
    <name type="scientific">Portibacter lacus</name>
    <dbReference type="NCBI Taxonomy" id="1099794"/>
    <lineage>
        <taxon>Bacteria</taxon>
        <taxon>Pseudomonadati</taxon>
        <taxon>Bacteroidota</taxon>
        <taxon>Saprospiria</taxon>
        <taxon>Saprospirales</taxon>
        <taxon>Haliscomenobacteraceae</taxon>
        <taxon>Portibacter</taxon>
    </lineage>
</organism>
<dbReference type="InterPro" id="IPR026341">
    <property type="entry name" value="T9SS_type_B"/>
</dbReference>
<keyword evidence="2" id="KW-1185">Reference proteome</keyword>
<dbReference type="InterPro" id="IPR038081">
    <property type="entry name" value="CalX-like_sf"/>
</dbReference>
<dbReference type="InterPro" id="IPR035914">
    <property type="entry name" value="Sperma_CUB_dom_sf"/>
</dbReference>
<evidence type="ECO:0000313" key="1">
    <source>
        <dbReference type="EMBL" id="GLR17404.1"/>
    </source>
</evidence>
<dbReference type="EMBL" id="BSOH01000011">
    <property type="protein sequence ID" value="GLR17404.1"/>
    <property type="molecule type" value="Genomic_DNA"/>
</dbReference>
<dbReference type="InterPro" id="IPR049804">
    <property type="entry name" value="Choice_anch_L"/>
</dbReference>
<dbReference type="SUPFAM" id="SSF141072">
    <property type="entry name" value="CalX-like"/>
    <property type="match status" value="1"/>
</dbReference>
<dbReference type="NCBIfam" id="TIGR04131">
    <property type="entry name" value="Bac_Flav_CTERM"/>
    <property type="match status" value="1"/>
</dbReference>
<proteinExistence type="predicted"/>
<comment type="caution">
    <text evidence="1">The sequence shown here is derived from an EMBL/GenBank/DDBJ whole genome shotgun (WGS) entry which is preliminary data.</text>
</comment>
<reference evidence="1" key="2">
    <citation type="submission" date="2023-01" db="EMBL/GenBank/DDBJ databases">
        <title>Draft genome sequence of Portibacter lacus strain NBRC 108769.</title>
        <authorList>
            <person name="Sun Q."/>
            <person name="Mori K."/>
        </authorList>
    </citation>
    <scope>NUCLEOTIDE SEQUENCE</scope>
    <source>
        <strain evidence="1">NBRC 108769</strain>
    </source>
</reference>
<protein>
    <recommendedName>
        <fullName evidence="3">CUB domain-containing protein</fullName>
    </recommendedName>
</protein>